<gene>
    <name evidence="2" type="ORF">MCOO_33410</name>
</gene>
<dbReference type="CDD" id="cd02440">
    <property type="entry name" value="AdoMet_MTases"/>
    <property type="match status" value="1"/>
</dbReference>
<keyword evidence="2" id="KW-0489">Methyltransferase</keyword>
<dbReference type="KEGG" id="mcoo:MCOO_33410"/>
<keyword evidence="3" id="KW-1185">Reference proteome</keyword>
<dbReference type="Proteomes" id="UP000465866">
    <property type="component" value="Chromosome"/>
</dbReference>
<dbReference type="GO" id="GO:0008757">
    <property type="term" value="F:S-adenosylmethionine-dependent methyltransferase activity"/>
    <property type="evidence" value="ECO:0007669"/>
    <property type="project" value="InterPro"/>
</dbReference>
<sequence>MTDLSTMLPPALRKALDLLTDPPAEPDVSKGYLDLLNTPEDDDVAKNTGVIQAAWASTIGSFFYDNVQALSRRFIAAWQLPIDWLSIPPGGTALDVGCGPGSITAQLARAVGPDGLALGVDISEPMLARAVNSAAGSQVGFLRADAQRLPLRDQTVDAAVSIAVLQLIPDPAATLAEIARVLRPGGRLAVMVPTLRPPIDLGIKLPTGGAHLFSEDEIGDILEDHGFVSVRTKSIGQLQWVRGKLG</sequence>
<feature type="domain" description="Methyltransferase type 11" evidence="1">
    <location>
        <begin position="94"/>
        <end position="189"/>
    </location>
</feature>
<protein>
    <submittedName>
        <fullName evidence="2">Methyltransferase</fullName>
    </submittedName>
</protein>
<dbReference type="PANTHER" id="PTHR43591:SF24">
    <property type="entry name" value="2-METHOXY-6-POLYPRENYL-1,4-BENZOQUINOL METHYLASE, MITOCHONDRIAL"/>
    <property type="match status" value="1"/>
</dbReference>
<dbReference type="InterPro" id="IPR013216">
    <property type="entry name" value="Methyltransf_11"/>
</dbReference>
<dbReference type="InterPro" id="IPR029063">
    <property type="entry name" value="SAM-dependent_MTases_sf"/>
</dbReference>
<dbReference type="Pfam" id="PF08241">
    <property type="entry name" value="Methyltransf_11"/>
    <property type="match status" value="1"/>
</dbReference>
<dbReference type="EMBL" id="AP022569">
    <property type="protein sequence ID" value="BBX47326.1"/>
    <property type="molecule type" value="Genomic_DNA"/>
</dbReference>
<dbReference type="GO" id="GO:0032259">
    <property type="term" value="P:methylation"/>
    <property type="evidence" value="ECO:0007669"/>
    <property type="project" value="UniProtKB-KW"/>
</dbReference>
<keyword evidence="2" id="KW-0808">Transferase</keyword>
<dbReference type="SUPFAM" id="SSF53335">
    <property type="entry name" value="S-adenosyl-L-methionine-dependent methyltransferases"/>
    <property type="match status" value="1"/>
</dbReference>
<organism evidence="2 3">
    <name type="scientific">Mycobacterium cookii</name>
    <dbReference type="NCBI Taxonomy" id="1775"/>
    <lineage>
        <taxon>Bacteria</taxon>
        <taxon>Bacillati</taxon>
        <taxon>Actinomycetota</taxon>
        <taxon>Actinomycetes</taxon>
        <taxon>Mycobacteriales</taxon>
        <taxon>Mycobacteriaceae</taxon>
        <taxon>Mycobacterium</taxon>
    </lineage>
</organism>
<proteinExistence type="predicted"/>
<dbReference type="RefSeq" id="WP_163777896.1">
    <property type="nucleotide sequence ID" value="NZ_AP022569.1"/>
</dbReference>
<name>A0A7I7KZW8_9MYCO</name>
<evidence type="ECO:0000259" key="1">
    <source>
        <dbReference type="Pfam" id="PF08241"/>
    </source>
</evidence>
<accession>A0A7I7KZW8</accession>
<evidence type="ECO:0000313" key="3">
    <source>
        <dbReference type="Proteomes" id="UP000465866"/>
    </source>
</evidence>
<dbReference type="PANTHER" id="PTHR43591">
    <property type="entry name" value="METHYLTRANSFERASE"/>
    <property type="match status" value="1"/>
</dbReference>
<reference evidence="2 3" key="1">
    <citation type="journal article" date="2019" name="Emerg. Microbes Infect.">
        <title>Comprehensive subspecies identification of 175 nontuberculous mycobacteria species based on 7547 genomic profiles.</title>
        <authorList>
            <person name="Matsumoto Y."/>
            <person name="Kinjo T."/>
            <person name="Motooka D."/>
            <person name="Nabeya D."/>
            <person name="Jung N."/>
            <person name="Uechi K."/>
            <person name="Horii T."/>
            <person name="Iida T."/>
            <person name="Fujita J."/>
            <person name="Nakamura S."/>
        </authorList>
    </citation>
    <scope>NUCLEOTIDE SEQUENCE [LARGE SCALE GENOMIC DNA]</scope>
    <source>
        <strain evidence="2 3">JCM 12404</strain>
    </source>
</reference>
<evidence type="ECO:0000313" key="2">
    <source>
        <dbReference type="EMBL" id="BBX47326.1"/>
    </source>
</evidence>
<dbReference type="Gene3D" id="3.40.50.150">
    <property type="entry name" value="Vaccinia Virus protein VP39"/>
    <property type="match status" value="1"/>
</dbReference>
<dbReference type="AlphaFoldDB" id="A0A7I7KZW8"/>